<dbReference type="Gene3D" id="3.40.190.10">
    <property type="entry name" value="Periplasmic binding protein-like II"/>
    <property type="match status" value="2"/>
</dbReference>
<reference evidence="4 5" key="1">
    <citation type="submission" date="2019-11" db="EMBL/GenBank/DDBJ databases">
        <title>Whole genome sequencing identifies a novel species of the genus Arsenicicoccus isolated from human blood.</title>
        <authorList>
            <person name="Jeong J.H."/>
            <person name="Kweon O.J."/>
            <person name="Kim H.R."/>
            <person name="Kim T.-H."/>
            <person name="Ha S.-M."/>
            <person name="Lee M.-K."/>
        </authorList>
    </citation>
    <scope>NUCLEOTIDE SEQUENCE [LARGE SCALE GENOMIC DNA]</scope>
    <source>
        <strain evidence="4 5">MKL-02</strain>
    </source>
</reference>
<name>A0A6I3IPD4_9MICO</name>
<dbReference type="PANTHER" id="PTHR43649:SF29">
    <property type="entry name" value="OSMOPROTECTIVE COMPOUNDS-BINDING PROTEIN GGTB"/>
    <property type="match status" value="1"/>
</dbReference>
<keyword evidence="2" id="KW-0813">Transport</keyword>
<dbReference type="Proteomes" id="UP000431092">
    <property type="component" value="Unassembled WGS sequence"/>
</dbReference>
<proteinExistence type="inferred from homology"/>
<protein>
    <submittedName>
        <fullName evidence="4">Extracellular solute-binding protein</fullName>
    </submittedName>
</protein>
<dbReference type="Pfam" id="PF01547">
    <property type="entry name" value="SBP_bac_1"/>
    <property type="match status" value="1"/>
</dbReference>
<dbReference type="InterPro" id="IPR006059">
    <property type="entry name" value="SBP"/>
</dbReference>
<evidence type="ECO:0000313" key="5">
    <source>
        <dbReference type="Proteomes" id="UP000431092"/>
    </source>
</evidence>
<feature type="chain" id="PRO_5038677657" evidence="3">
    <location>
        <begin position="25"/>
        <end position="449"/>
    </location>
</feature>
<keyword evidence="5" id="KW-1185">Reference proteome</keyword>
<dbReference type="InterPro" id="IPR050490">
    <property type="entry name" value="Bact_solute-bd_prot1"/>
</dbReference>
<dbReference type="SUPFAM" id="SSF53850">
    <property type="entry name" value="Periplasmic binding protein-like II"/>
    <property type="match status" value="1"/>
</dbReference>
<gene>
    <name evidence="4" type="ORF">GGG17_00480</name>
</gene>
<evidence type="ECO:0000256" key="2">
    <source>
        <dbReference type="ARBA" id="ARBA00022448"/>
    </source>
</evidence>
<accession>A0A6I3IPD4</accession>
<feature type="signal peptide" evidence="3">
    <location>
        <begin position="1"/>
        <end position="24"/>
    </location>
</feature>
<dbReference type="PROSITE" id="PS51257">
    <property type="entry name" value="PROKAR_LIPOPROTEIN"/>
    <property type="match status" value="1"/>
</dbReference>
<evidence type="ECO:0000313" key="4">
    <source>
        <dbReference type="EMBL" id="MTB70479.1"/>
    </source>
</evidence>
<sequence length="449" mass="48867">MRVRKLSTAALLCGIVTMSTSACLQNPQGGAAGTGGGLSGTVEGGTADGDKTVTILGAFGGDEEKFFNQSMQKFQQQTGIKIQYTADQDFTTTIKSKVSSGDSPDIGLFPQPGGLLEMAGQGKIQPIDTYLDYDKLDSTLVSGFMDSSRYKGRVYGAPMRMAVKSIVWYPKAAYDKGGYDKAPKTIQELYQVADKIKGSGVAPWCVAWNSDQATGWVGTDWLEEYMLRMYGPEVYDQWTSHEIPFNDPRVVKALDEMAKVLKAPGSVYGGTQAILNTKFGEAMTPAFTTPPKCMLHRQGNFATTFYPKNVQADLDNQVGTYPFPPYQGGYDGKPILGGGDLAALFNGNDPDAKKVMEFLASDQFGAEWAKAGGWLSPHKTFDMKNYPNETTRNVVKMAIEADVFRFDGSDLMPKEVGSGTFWTGMVSWVNGSKTSQQVADEIEKSWPKS</sequence>
<comment type="similarity">
    <text evidence="1">Belongs to the bacterial solute-binding protein 1 family.</text>
</comment>
<dbReference type="PANTHER" id="PTHR43649">
    <property type="entry name" value="ARABINOSE-BINDING PROTEIN-RELATED"/>
    <property type="match status" value="1"/>
</dbReference>
<dbReference type="RefSeq" id="WP_154591851.1">
    <property type="nucleotide sequence ID" value="NZ_WLVL01000002.1"/>
</dbReference>
<dbReference type="AlphaFoldDB" id="A0A6I3IPD4"/>
<comment type="caution">
    <text evidence="4">The sequence shown here is derived from an EMBL/GenBank/DDBJ whole genome shotgun (WGS) entry which is preliminary data.</text>
</comment>
<evidence type="ECO:0000256" key="1">
    <source>
        <dbReference type="ARBA" id="ARBA00008520"/>
    </source>
</evidence>
<evidence type="ECO:0000256" key="3">
    <source>
        <dbReference type="SAM" id="SignalP"/>
    </source>
</evidence>
<dbReference type="EMBL" id="WLVL01000002">
    <property type="protein sequence ID" value="MTB70479.1"/>
    <property type="molecule type" value="Genomic_DNA"/>
</dbReference>
<keyword evidence="3" id="KW-0732">Signal</keyword>
<organism evidence="4 5">
    <name type="scientific">Arsenicicoccus cauae</name>
    <dbReference type="NCBI Taxonomy" id="2663847"/>
    <lineage>
        <taxon>Bacteria</taxon>
        <taxon>Bacillati</taxon>
        <taxon>Actinomycetota</taxon>
        <taxon>Actinomycetes</taxon>
        <taxon>Micrococcales</taxon>
        <taxon>Intrasporangiaceae</taxon>
        <taxon>Arsenicicoccus</taxon>
    </lineage>
</organism>